<protein>
    <recommendedName>
        <fullName evidence="4">Large ribosomal subunit protein bL17</fullName>
    </recommendedName>
</protein>
<dbReference type="SUPFAM" id="SSF64263">
    <property type="entry name" value="Prokaryotic ribosomal protein L17"/>
    <property type="match status" value="1"/>
</dbReference>
<dbReference type="GO" id="GO:0003735">
    <property type="term" value="F:structural constituent of ribosome"/>
    <property type="evidence" value="ECO:0007669"/>
    <property type="project" value="InterPro"/>
</dbReference>
<dbReference type="Proteomes" id="UP000285961">
    <property type="component" value="Unassembled WGS sequence"/>
</dbReference>
<dbReference type="HAMAP" id="MF_01368">
    <property type="entry name" value="Ribosomal_bL17"/>
    <property type="match status" value="1"/>
</dbReference>
<comment type="subunit">
    <text evidence="4">Part of the 50S ribosomal subunit. Contacts protein L32.</text>
</comment>
<dbReference type="GO" id="GO:0022625">
    <property type="term" value="C:cytosolic large ribosomal subunit"/>
    <property type="evidence" value="ECO:0007669"/>
    <property type="project" value="TreeGrafter"/>
</dbReference>
<dbReference type="InterPro" id="IPR047859">
    <property type="entry name" value="Ribosomal_bL17_CS"/>
</dbReference>
<reference evidence="6 7" key="1">
    <citation type="journal article" date="2017" name="ISME J.">
        <title>Energy and carbon metabolisms in a deep terrestrial subsurface fluid microbial community.</title>
        <authorList>
            <person name="Momper L."/>
            <person name="Jungbluth S.P."/>
            <person name="Lee M.D."/>
            <person name="Amend J.P."/>
        </authorList>
    </citation>
    <scope>NUCLEOTIDE SEQUENCE [LARGE SCALE GENOMIC DNA]</scope>
    <source>
        <strain evidence="6">SURF_17</strain>
    </source>
</reference>
<evidence type="ECO:0000256" key="3">
    <source>
        <dbReference type="ARBA" id="ARBA00023274"/>
    </source>
</evidence>
<dbReference type="PROSITE" id="PS01167">
    <property type="entry name" value="RIBOSOMAL_L17"/>
    <property type="match status" value="1"/>
</dbReference>
<evidence type="ECO:0000256" key="5">
    <source>
        <dbReference type="RuleBase" id="RU000660"/>
    </source>
</evidence>
<dbReference type="NCBIfam" id="TIGR00059">
    <property type="entry name" value="L17"/>
    <property type="match status" value="1"/>
</dbReference>
<evidence type="ECO:0000313" key="6">
    <source>
        <dbReference type="EMBL" id="RJP68472.1"/>
    </source>
</evidence>
<evidence type="ECO:0000256" key="1">
    <source>
        <dbReference type="ARBA" id="ARBA00008777"/>
    </source>
</evidence>
<evidence type="ECO:0000256" key="4">
    <source>
        <dbReference type="HAMAP-Rule" id="MF_01368"/>
    </source>
</evidence>
<proteinExistence type="inferred from homology"/>
<dbReference type="Pfam" id="PF01196">
    <property type="entry name" value="Ribosomal_L17"/>
    <property type="match status" value="1"/>
</dbReference>
<dbReference type="AlphaFoldDB" id="A0A419EVN6"/>
<dbReference type="PANTHER" id="PTHR14413:SF16">
    <property type="entry name" value="LARGE RIBOSOMAL SUBUNIT PROTEIN BL17M"/>
    <property type="match status" value="1"/>
</dbReference>
<dbReference type="GO" id="GO:0006412">
    <property type="term" value="P:translation"/>
    <property type="evidence" value="ECO:0007669"/>
    <property type="project" value="UniProtKB-UniRule"/>
</dbReference>
<name>A0A419EVN6_9BACT</name>
<dbReference type="PANTHER" id="PTHR14413">
    <property type="entry name" value="RIBOSOMAL PROTEIN L17"/>
    <property type="match status" value="1"/>
</dbReference>
<keyword evidence="2 4" id="KW-0689">Ribosomal protein</keyword>
<sequence>MRHRNKKGKLGRTSAHREALLSNLAASLIMNGRITTTVAKTKALRSVAEKLITLGKKQDINARRQAAAILKDKRAVKKLFSEIGPQFDSRNGGYTRIIRMGQRTGDGAPMAILELVS</sequence>
<dbReference type="Gene3D" id="3.90.1030.10">
    <property type="entry name" value="Ribosomal protein L17"/>
    <property type="match status" value="1"/>
</dbReference>
<dbReference type="InterPro" id="IPR000456">
    <property type="entry name" value="Ribosomal_bL17"/>
</dbReference>
<evidence type="ECO:0000256" key="2">
    <source>
        <dbReference type="ARBA" id="ARBA00022980"/>
    </source>
</evidence>
<accession>A0A419EVN6</accession>
<evidence type="ECO:0000313" key="7">
    <source>
        <dbReference type="Proteomes" id="UP000285961"/>
    </source>
</evidence>
<comment type="similarity">
    <text evidence="1 4 5">Belongs to the bacterial ribosomal protein bL17 family.</text>
</comment>
<dbReference type="EMBL" id="QZKI01000091">
    <property type="protein sequence ID" value="RJP68472.1"/>
    <property type="molecule type" value="Genomic_DNA"/>
</dbReference>
<gene>
    <name evidence="4" type="primary">rplQ</name>
    <name evidence="6" type="ORF">C4532_12560</name>
</gene>
<dbReference type="InterPro" id="IPR036373">
    <property type="entry name" value="Ribosomal_bL17_sf"/>
</dbReference>
<keyword evidence="3 4" id="KW-0687">Ribonucleoprotein</keyword>
<organism evidence="6 7">
    <name type="scientific">Candidatus Abyssobacteria bacterium SURF_17</name>
    <dbReference type="NCBI Taxonomy" id="2093361"/>
    <lineage>
        <taxon>Bacteria</taxon>
        <taxon>Pseudomonadati</taxon>
        <taxon>Candidatus Hydrogenedentota</taxon>
        <taxon>Candidatus Abyssobacteria</taxon>
    </lineage>
</organism>
<comment type="caution">
    <text evidence="6">The sequence shown here is derived from an EMBL/GenBank/DDBJ whole genome shotgun (WGS) entry which is preliminary data.</text>
</comment>
<dbReference type="FunFam" id="3.90.1030.10:FF:000001">
    <property type="entry name" value="50S ribosomal protein L17"/>
    <property type="match status" value="1"/>
</dbReference>